<dbReference type="PANTHER" id="PTHR47817:SF2">
    <property type="entry name" value="OS04G0686300 PROTEIN"/>
    <property type="match status" value="1"/>
</dbReference>
<dbReference type="InterPro" id="IPR003746">
    <property type="entry name" value="DUF167"/>
</dbReference>
<dbReference type="PANTHER" id="PTHR47817">
    <property type="entry name" value="OS04G0686300 PROTEIN"/>
    <property type="match status" value="1"/>
</dbReference>
<dbReference type="HAMAP" id="MF_00634">
    <property type="entry name" value="UPF0235"/>
    <property type="match status" value="1"/>
</dbReference>
<dbReference type="AlphaFoldDB" id="A0AAD8X4Z9"/>
<comment type="similarity">
    <text evidence="1">Belongs to the UPF0235 family.</text>
</comment>
<gene>
    <name evidence="2" type="ORF">QYE76_011124</name>
</gene>
<evidence type="ECO:0000313" key="2">
    <source>
        <dbReference type="EMBL" id="KAK1694427.1"/>
    </source>
</evidence>
<dbReference type="Pfam" id="PF02594">
    <property type="entry name" value="DUF167"/>
    <property type="match status" value="1"/>
</dbReference>
<dbReference type="NCBIfam" id="TIGR00251">
    <property type="entry name" value="DUF167 family protein"/>
    <property type="match status" value="1"/>
</dbReference>
<dbReference type="SUPFAM" id="SSF69786">
    <property type="entry name" value="YggU-like"/>
    <property type="match status" value="1"/>
</dbReference>
<accession>A0AAD8X4Z9</accession>
<reference evidence="2" key="1">
    <citation type="submission" date="2023-07" db="EMBL/GenBank/DDBJ databases">
        <title>A chromosome-level genome assembly of Lolium multiflorum.</title>
        <authorList>
            <person name="Chen Y."/>
            <person name="Copetti D."/>
            <person name="Kolliker R."/>
            <person name="Studer B."/>
        </authorList>
    </citation>
    <scope>NUCLEOTIDE SEQUENCE</scope>
    <source>
        <strain evidence="2">02402/16</strain>
        <tissue evidence="2">Leaf</tissue>
    </source>
</reference>
<comment type="caution">
    <text evidence="2">The sequence shown here is derived from an EMBL/GenBank/DDBJ whole genome shotgun (WGS) entry which is preliminary data.</text>
</comment>
<dbReference type="EMBL" id="JAUUTY010000001">
    <property type="protein sequence ID" value="KAK1694427.1"/>
    <property type="molecule type" value="Genomic_DNA"/>
</dbReference>
<proteinExistence type="inferred from homology"/>
<dbReference type="Gene3D" id="3.30.1200.10">
    <property type="entry name" value="YggU-like"/>
    <property type="match status" value="1"/>
</dbReference>
<dbReference type="Proteomes" id="UP001231189">
    <property type="component" value="Unassembled WGS sequence"/>
</dbReference>
<protein>
    <submittedName>
        <fullName evidence="2">Uncharacterized protein</fullName>
    </submittedName>
</protein>
<dbReference type="InterPro" id="IPR007658">
    <property type="entry name" value="DUF594"/>
</dbReference>
<sequence>MAPGKRGKAKGGQAPAAAASAAATTGGEFPGCLRLMPPSTIAISVHAKPGSKVATITEIGEEAVGVQIDAPARDGEANAALVDFISSVLGVKKREVSIGSGSKSREKVVLVQGVTLGSVFEALEKASRGCHLLARVAWSILVKMKPETRPWWSNSMGQYNLVDSCMAGNKSAGSFFTKMVGMVGIGELWHKMRHIKYVQVSTGIKQLIDKTFYEFCQDSELAILRLPVSMSQFKVEIDKCPFVVALLRLHIRTEFWLQNMHVSAVDISEETQKLMDQSKVISDYMIHLLVVNPAMLPVDGEVDEHVAYFKEGVRGNIEASLDITNDDFFTDDSGFHWRALQGLEERHAFFGVLQQVWVRLLMYAAGKCHPEEHARRLSMGGELLTLVWLAMLHREMGDQAGLGLQLMLPGDELQVSTSSTMVNYPLFGH</sequence>
<evidence type="ECO:0000256" key="1">
    <source>
        <dbReference type="ARBA" id="ARBA00010364"/>
    </source>
</evidence>
<dbReference type="SMART" id="SM01152">
    <property type="entry name" value="DUF167"/>
    <property type="match status" value="1"/>
</dbReference>
<evidence type="ECO:0000313" key="3">
    <source>
        <dbReference type="Proteomes" id="UP001231189"/>
    </source>
</evidence>
<name>A0AAD8X4Z9_LOLMU</name>
<dbReference type="InterPro" id="IPR036591">
    <property type="entry name" value="YggU-like_sf"/>
</dbReference>
<organism evidence="2 3">
    <name type="scientific">Lolium multiflorum</name>
    <name type="common">Italian ryegrass</name>
    <name type="synonym">Lolium perenne subsp. multiflorum</name>
    <dbReference type="NCBI Taxonomy" id="4521"/>
    <lineage>
        <taxon>Eukaryota</taxon>
        <taxon>Viridiplantae</taxon>
        <taxon>Streptophyta</taxon>
        <taxon>Embryophyta</taxon>
        <taxon>Tracheophyta</taxon>
        <taxon>Spermatophyta</taxon>
        <taxon>Magnoliopsida</taxon>
        <taxon>Liliopsida</taxon>
        <taxon>Poales</taxon>
        <taxon>Poaceae</taxon>
        <taxon>BOP clade</taxon>
        <taxon>Pooideae</taxon>
        <taxon>Poodae</taxon>
        <taxon>Poeae</taxon>
        <taxon>Poeae Chloroplast Group 2 (Poeae type)</taxon>
        <taxon>Loliodinae</taxon>
        <taxon>Loliinae</taxon>
        <taxon>Lolium</taxon>
    </lineage>
</organism>
<keyword evidence="3" id="KW-1185">Reference proteome</keyword>
<dbReference type="Pfam" id="PF04578">
    <property type="entry name" value="DUF594"/>
    <property type="match status" value="1"/>
</dbReference>